<dbReference type="AlphaFoldDB" id="A0A090MCI9"/>
<feature type="transmembrane region" description="Helical" evidence="6">
    <location>
        <begin position="226"/>
        <end position="245"/>
    </location>
</feature>
<feature type="domain" description="EamA" evidence="7">
    <location>
        <begin position="198"/>
        <end position="334"/>
    </location>
</feature>
<feature type="transmembrane region" description="Helical" evidence="6">
    <location>
        <begin position="62"/>
        <end position="81"/>
    </location>
</feature>
<organism evidence="8 9">
    <name type="scientific">Ostreococcus tauri</name>
    <name type="common">Marine green alga</name>
    <dbReference type="NCBI Taxonomy" id="70448"/>
    <lineage>
        <taxon>Eukaryota</taxon>
        <taxon>Viridiplantae</taxon>
        <taxon>Chlorophyta</taxon>
        <taxon>Mamiellophyceae</taxon>
        <taxon>Mamiellales</taxon>
        <taxon>Bathycoccaceae</taxon>
        <taxon>Ostreococcus</taxon>
    </lineage>
</organism>
<keyword evidence="4 6" id="KW-1133">Transmembrane helix</keyword>
<dbReference type="FunCoup" id="A0A090MCI9">
    <property type="interactions" value="370"/>
</dbReference>
<dbReference type="InParanoid" id="A0A090MCI9"/>
<keyword evidence="5 6" id="KW-0472">Membrane</keyword>
<feature type="transmembrane region" description="Helical" evidence="6">
    <location>
        <begin position="292"/>
        <end position="311"/>
    </location>
</feature>
<keyword evidence="9" id="KW-1185">Reference proteome</keyword>
<comment type="caution">
    <text evidence="8">The sequence shown here is derived from an EMBL/GenBank/DDBJ whole genome shotgun (WGS) entry which is preliminary data.</text>
</comment>
<feature type="transmembrane region" description="Helical" evidence="6">
    <location>
        <begin position="93"/>
        <end position="113"/>
    </location>
</feature>
<comment type="similarity">
    <text evidence="2">Belongs to the drug/metabolite transporter (DMT) superfamily. Plant drug/metabolite exporter (P-DME) (TC 2.A.7.4) family.</text>
</comment>
<reference evidence="8 9" key="2">
    <citation type="journal article" date="2014" name="BMC Genomics">
        <title>An improved genome of the model marine alga Ostreococcus tauri unfolds by assessing Illumina de novo assemblies.</title>
        <authorList>
            <person name="Blanc-Mathieu R."/>
            <person name="Verhelst B."/>
            <person name="Derelle E."/>
            <person name="Rombauts S."/>
            <person name="Bouget F.Y."/>
            <person name="Carre I."/>
            <person name="Chateau A."/>
            <person name="Eyre-Walker A."/>
            <person name="Grimsley N."/>
            <person name="Moreau H."/>
            <person name="Piegu B."/>
            <person name="Rivals E."/>
            <person name="Schackwitz W."/>
            <person name="Van de Peer Y."/>
            <person name="Piganeau G."/>
        </authorList>
    </citation>
    <scope>NUCLEOTIDE SEQUENCE [LARGE SCALE GENOMIC DNA]</scope>
    <source>
        <strain evidence="9">OTTH 0595 / CCAP 157/2 / RCC745</strain>
    </source>
</reference>
<dbReference type="GO" id="GO:0016020">
    <property type="term" value="C:membrane"/>
    <property type="evidence" value="ECO:0007669"/>
    <property type="project" value="UniProtKB-SubCell"/>
</dbReference>
<feature type="transmembrane region" description="Helical" evidence="6">
    <location>
        <begin position="133"/>
        <end position="164"/>
    </location>
</feature>
<evidence type="ECO:0000256" key="6">
    <source>
        <dbReference type="SAM" id="Phobius"/>
    </source>
</evidence>
<dbReference type="RefSeq" id="XP_022840941.1">
    <property type="nucleotide sequence ID" value="XM_022983531.1"/>
</dbReference>
<dbReference type="KEGG" id="ota:OT_ostta08g01320"/>
<dbReference type="OrthoDB" id="1917929at2759"/>
<keyword evidence="3 6" id="KW-0812">Transmembrane</keyword>
<evidence type="ECO:0000256" key="5">
    <source>
        <dbReference type="ARBA" id="ARBA00023136"/>
    </source>
</evidence>
<evidence type="ECO:0000313" key="9">
    <source>
        <dbReference type="Proteomes" id="UP000009170"/>
    </source>
</evidence>
<dbReference type="PANTHER" id="PTHR32322:SF2">
    <property type="entry name" value="EAMA DOMAIN-CONTAINING PROTEIN"/>
    <property type="match status" value="1"/>
</dbReference>
<feature type="transmembrane region" description="Helical" evidence="6">
    <location>
        <begin position="317"/>
        <end position="335"/>
    </location>
</feature>
<dbReference type="Pfam" id="PF00892">
    <property type="entry name" value="EamA"/>
    <property type="match status" value="2"/>
</dbReference>
<dbReference type="GeneID" id="9831345"/>
<gene>
    <name evidence="8" type="ORF">OT_ostta08g01320</name>
</gene>
<evidence type="ECO:0000256" key="4">
    <source>
        <dbReference type="ARBA" id="ARBA00022989"/>
    </source>
</evidence>
<evidence type="ECO:0000259" key="7">
    <source>
        <dbReference type="Pfam" id="PF00892"/>
    </source>
</evidence>
<feature type="domain" description="EamA" evidence="7">
    <location>
        <begin position="36"/>
        <end position="165"/>
    </location>
</feature>
<dbReference type="PANTHER" id="PTHR32322">
    <property type="entry name" value="INNER MEMBRANE TRANSPORTER"/>
    <property type="match status" value="1"/>
</dbReference>
<evidence type="ECO:0000256" key="1">
    <source>
        <dbReference type="ARBA" id="ARBA00004141"/>
    </source>
</evidence>
<evidence type="ECO:0000256" key="2">
    <source>
        <dbReference type="ARBA" id="ARBA00007635"/>
    </source>
</evidence>
<feature type="transmembrane region" description="Helical" evidence="6">
    <location>
        <begin position="200"/>
        <end position="219"/>
    </location>
</feature>
<dbReference type="Proteomes" id="UP000009170">
    <property type="component" value="Unassembled WGS sequence"/>
</dbReference>
<dbReference type="EMBL" id="CAID01000008">
    <property type="protein sequence ID" value="CEG01410.1"/>
    <property type="molecule type" value="Genomic_DNA"/>
</dbReference>
<sequence>MEASCDVSGTVDAGEVELEAEAAGDEARAFDAAKNLALVSPFFLWGTSMVAMKEVLPVTSPMFVASVRLIPAGLILVAWAVSKGRPMPKTAEAWSAIAAFALVDATMFQGFLAEGLTRTSAGLGSVIIDSQPLTVAILASILFGETLGAEGVLGLVLGVLGLVLLELPEEALGSVMNGGGVAGLASTLHIQDSLWDNGEFWMLLAAQSMAIGTVMVRWVCKYVDPVMATGWHMALGGLPLLAYSLASEQEMYANMSLTGGDVASLTYASVFGGAIAYGAFFYFATKGSLTKLSSLTFLTPMFASALGYVTLEETLSGPQLVGAAVTLVGIYFVNTRAKEAAPTNK</sequence>
<protein>
    <submittedName>
        <fullName evidence="8">Drug/metabolite transporter</fullName>
    </submittedName>
</protein>
<evidence type="ECO:0000313" key="8">
    <source>
        <dbReference type="EMBL" id="CEG01410.1"/>
    </source>
</evidence>
<feature type="transmembrane region" description="Helical" evidence="6">
    <location>
        <begin position="171"/>
        <end position="188"/>
    </location>
</feature>
<dbReference type="SUPFAM" id="SSF103481">
    <property type="entry name" value="Multidrug resistance efflux transporter EmrE"/>
    <property type="match status" value="2"/>
</dbReference>
<dbReference type="InterPro" id="IPR037185">
    <property type="entry name" value="EmrE-like"/>
</dbReference>
<proteinExistence type="inferred from homology"/>
<dbReference type="InterPro" id="IPR050638">
    <property type="entry name" value="AA-Vitamin_Transporters"/>
</dbReference>
<reference evidence="9" key="1">
    <citation type="journal article" date="2006" name="Proc. Natl. Acad. Sci. U.S.A.">
        <title>Genome analysis of the smallest free-living eukaryote Ostreococcus tauri unveils many unique features.</title>
        <authorList>
            <person name="Derelle E."/>
            <person name="Ferraz C."/>
            <person name="Rombauts S."/>
            <person name="Rouze P."/>
            <person name="Worden A.Z."/>
            <person name="Robbens S."/>
            <person name="Partensky F."/>
            <person name="Degroeve S."/>
            <person name="Echeynie S."/>
            <person name="Cooke R."/>
            <person name="Saeys Y."/>
            <person name="Wuyts J."/>
            <person name="Jabbari K."/>
            <person name="Bowler C."/>
            <person name="Panaud O."/>
            <person name="Piegu B."/>
            <person name="Ball S.G."/>
            <person name="Ral J.-P."/>
            <person name="Bouget F.-Y."/>
            <person name="Piganeau G."/>
            <person name="De Baets B."/>
            <person name="Picard A."/>
            <person name="Delseny M."/>
            <person name="Demaille J."/>
            <person name="Van de Peer Y."/>
            <person name="Moreau H."/>
        </authorList>
    </citation>
    <scope>NUCLEOTIDE SEQUENCE [LARGE SCALE GENOMIC DNA]</scope>
    <source>
        <strain evidence="9">OTTH 0595 / CCAP 157/2 / RCC745</strain>
    </source>
</reference>
<dbReference type="InterPro" id="IPR000620">
    <property type="entry name" value="EamA_dom"/>
</dbReference>
<name>A0A090MCI9_OSTTA</name>
<evidence type="ECO:0000256" key="3">
    <source>
        <dbReference type="ARBA" id="ARBA00022692"/>
    </source>
</evidence>
<accession>A0A090MCI9</accession>
<dbReference type="GO" id="GO:0009507">
    <property type="term" value="C:chloroplast"/>
    <property type="evidence" value="ECO:0007669"/>
    <property type="project" value="TreeGrafter"/>
</dbReference>
<comment type="subcellular location">
    <subcellularLocation>
        <location evidence="1">Membrane</location>
        <topology evidence="1">Multi-pass membrane protein</topology>
    </subcellularLocation>
</comment>
<feature type="transmembrane region" description="Helical" evidence="6">
    <location>
        <begin position="265"/>
        <end position="285"/>
    </location>
</feature>